<name>A0ABT7BA91_9CYAN</name>
<feature type="transmembrane region" description="Helical" evidence="1">
    <location>
        <begin position="61"/>
        <end position="83"/>
    </location>
</feature>
<evidence type="ECO:0000313" key="3">
    <source>
        <dbReference type="Proteomes" id="UP001235849"/>
    </source>
</evidence>
<keyword evidence="1" id="KW-1133">Transmembrane helix</keyword>
<feature type="transmembrane region" description="Helical" evidence="1">
    <location>
        <begin position="12"/>
        <end position="35"/>
    </location>
</feature>
<proteinExistence type="predicted"/>
<keyword evidence="3" id="KW-1185">Reference proteome</keyword>
<dbReference type="Proteomes" id="UP001235849">
    <property type="component" value="Unassembled WGS sequence"/>
</dbReference>
<reference evidence="2 3" key="1">
    <citation type="submission" date="2023-01" db="EMBL/GenBank/DDBJ databases">
        <title>Novel diversity within Roseofilum (Cyanobacteria; Desertifilaceae) from marine benthic mats with descriptions of four novel species.</title>
        <authorList>
            <person name="Wang Y."/>
            <person name="Berthold D.E."/>
            <person name="Hu J."/>
            <person name="Lefler F.W."/>
            <person name="Laughinghouse H.D. IV."/>
        </authorList>
    </citation>
    <scope>NUCLEOTIDE SEQUENCE [LARGE SCALE GENOMIC DNA]</scope>
    <source>
        <strain evidence="2 3">BLCC-M114</strain>
    </source>
</reference>
<gene>
    <name evidence="2" type="ORF">PMG25_18460</name>
</gene>
<evidence type="ECO:0000256" key="1">
    <source>
        <dbReference type="SAM" id="Phobius"/>
    </source>
</evidence>
<dbReference type="RefSeq" id="WP_283768361.1">
    <property type="nucleotide sequence ID" value="NZ_JAQOSO010000096.1"/>
</dbReference>
<organism evidence="2 3">
    <name type="scientific">Roseofilum capinflatum BLCC-M114</name>
    <dbReference type="NCBI Taxonomy" id="3022440"/>
    <lineage>
        <taxon>Bacteria</taxon>
        <taxon>Bacillati</taxon>
        <taxon>Cyanobacteriota</taxon>
        <taxon>Cyanophyceae</taxon>
        <taxon>Desertifilales</taxon>
        <taxon>Desertifilaceae</taxon>
        <taxon>Roseofilum</taxon>
        <taxon>Roseofilum capinflatum</taxon>
    </lineage>
</organism>
<protein>
    <submittedName>
        <fullName evidence="2">PepSY domain-containing protein</fullName>
    </submittedName>
</protein>
<sequence length="91" mass="10673">MNRIYIRRLHFWLAPIMVFPILLTLITGSLFQVAVVTGKANDFLWLLEFHRGHFGRINLELIYPFLNAFGLLLLASSGILMWFQSRPRRRG</sequence>
<keyword evidence="1" id="KW-0472">Membrane</keyword>
<accession>A0ABT7BA91</accession>
<dbReference type="EMBL" id="JAQOSO010000096">
    <property type="protein sequence ID" value="MDJ1176071.1"/>
    <property type="molecule type" value="Genomic_DNA"/>
</dbReference>
<keyword evidence="1" id="KW-0812">Transmembrane</keyword>
<comment type="caution">
    <text evidence="2">The sequence shown here is derived from an EMBL/GenBank/DDBJ whole genome shotgun (WGS) entry which is preliminary data.</text>
</comment>
<evidence type="ECO:0000313" key="2">
    <source>
        <dbReference type="EMBL" id="MDJ1176071.1"/>
    </source>
</evidence>